<feature type="region of interest" description="Disordered" evidence="1">
    <location>
        <begin position="870"/>
        <end position="936"/>
    </location>
</feature>
<proteinExistence type="predicted"/>
<protein>
    <submittedName>
        <fullName evidence="2">Uncharacterized protein</fullName>
    </submittedName>
</protein>
<feature type="region of interest" description="Disordered" evidence="1">
    <location>
        <begin position="63"/>
        <end position="85"/>
    </location>
</feature>
<reference evidence="2" key="1">
    <citation type="submission" date="2021-01" db="EMBL/GenBank/DDBJ databases">
        <authorList>
            <person name="Corre E."/>
            <person name="Pelletier E."/>
            <person name="Niang G."/>
            <person name="Scheremetjew M."/>
            <person name="Finn R."/>
            <person name="Kale V."/>
            <person name="Holt S."/>
            <person name="Cochrane G."/>
            <person name="Meng A."/>
            <person name="Brown T."/>
            <person name="Cohen L."/>
        </authorList>
    </citation>
    <scope>NUCLEOTIDE SEQUENCE</scope>
    <source>
        <strain evidence="2">MM31A-1</strain>
    </source>
</reference>
<feature type="region of interest" description="Disordered" evidence="1">
    <location>
        <begin position="544"/>
        <end position="572"/>
    </location>
</feature>
<evidence type="ECO:0000313" key="2">
    <source>
        <dbReference type="EMBL" id="CAE0460537.1"/>
    </source>
</evidence>
<feature type="region of interest" description="Disordered" evidence="1">
    <location>
        <begin position="721"/>
        <end position="790"/>
    </location>
</feature>
<name>A0A7S3PZG1_9STRA</name>
<feature type="compositionally biased region" description="Basic and acidic residues" evidence="1">
    <location>
        <begin position="882"/>
        <end position="903"/>
    </location>
</feature>
<feature type="compositionally biased region" description="Basic and acidic residues" evidence="1">
    <location>
        <begin position="135"/>
        <end position="147"/>
    </location>
</feature>
<sequence length="975" mass="107578">MKSIKCSLLASTILQANAFIPSAIRKTNTLSFASVPRNVGDHSKYEPIYAIRLDQVEDLESQTEIIDRSNSKAKSDDSSNKSKKEMRHLELVAELKVERDMETMVERPVERSVEMIMEKRVEEEVTIGNLDRHEHAHEHDHDHDHNHNWQGVEGKYEASPTSITQIRKEDEDEDEDKAVELCIEKGVERRVEIERGLSVEDTFNTQEVELGSSVQNTATEKNSSFSSTKGIETSSMGVVDGGAIHQAASVSKAPPLTKEQKEQAAMDILLRAETEAKLNKLAEETVEKIVERVAEEAAEISAKNIVSQMSFDTGTGITLEVEAAAEAARTNDHDETSVKKACDDNVAPSSRNLTGIEVDRSIDSTRTNDVSEGCHGAELEHAIIAKDLQEVGNEESLNSNMTAIDTSDSKVFPLEKTSTSDHNNMNTLNQNIKLENSTSNQEDSIDFMEDTDIHTSTIGGDAVKDEMVIEGGPIASTLDSEKIDNVAGSSESMLKKPAEIDTKVKQKKSISSRIEEKDTLDSEKIDISSESIVKKPVAIDAKANNQKLTSNKAEGKDKLPSKRAFVTPQRSAETVDNIKRLLDKANKQNQGREQNATQIKEVVTDSKVVAKVKSNDIKSHSPIQKQIITVQSNDTDIKKSADVDTRTQPQSKQIDDPAKVIKSKLQLIKPISKYDDVQTAAAKALLIAKSYAKEVDSMEVVVNKELTQACKSIDIESTTLQSQSLPVQAAMPSDSPSSSESSEKVNRKVKSKKGGPQKLPSSKRTVSLAAGHSDKKETRDRKTTESKSAAATAFQPLSSLMKAALAILLPEDNISPPEEEVVTEITNEAEVLAKDQRRSTKTKTETEKETEVLSRLVNAIHEKKVTKAAKKVEGPLKQQKAIKKDKTRSTKKEFKTKNEKETEVLPSLANTMKKGRNKSNTRGKGNVREDKEDEDLSEKYAKIECLEDRAYAILVDLGMVEEHPDPDSPDYDDSK</sequence>
<feature type="compositionally biased region" description="Basic and acidic residues" evidence="1">
    <location>
        <begin position="65"/>
        <end position="85"/>
    </location>
</feature>
<dbReference type="AlphaFoldDB" id="A0A7S3PZG1"/>
<feature type="compositionally biased region" description="Basic and acidic residues" evidence="1">
    <location>
        <begin position="772"/>
        <end position="785"/>
    </location>
</feature>
<accession>A0A7S3PZG1</accession>
<evidence type="ECO:0000256" key="1">
    <source>
        <dbReference type="SAM" id="MobiDB-lite"/>
    </source>
</evidence>
<organism evidence="2">
    <name type="scientific">Chaetoceros debilis</name>
    <dbReference type="NCBI Taxonomy" id="122233"/>
    <lineage>
        <taxon>Eukaryota</taxon>
        <taxon>Sar</taxon>
        <taxon>Stramenopiles</taxon>
        <taxon>Ochrophyta</taxon>
        <taxon>Bacillariophyta</taxon>
        <taxon>Coscinodiscophyceae</taxon>
        <taxon>Chaetocerotophycidae</taxon>
        <taxon>Chaetocerotales</taxon>
        <taxon>Chaetocerotaceae</taxon>
        <taxon>Chaetoceros</taxon>
    </lineage>
</organism>
<dbReference type="EMBL" id="HBIO01007227">
    <property type="protein sequence ID" value="CAE0460537.1"/>
    <property type="molecule type" value="Transcribed_RNA"/>
</dbReference>
<feature type="region of interest" description="Disordered" evidence="1">
    <location>
        <begin position="135"/>
        <end position="161"/>
    </location>
</feature>
<gene>
    <name evidence="2" type="ORF">CDEB00056_LOCUS5378</name>
</gene>